<evidence type="ECO:0000313" key="2">
    <source>
        <dbReference type="EMBL" id="ERN01433.1"/>
    </source>
</evidence>
<feature type="compositionally biased region" description="Pro residues" evidence="1">
    <location>
        <begin position="48"/>
        <end position="58"/>
    </location>
</feature>
<dbReference type="PANTHER" id="PTHR13382:SF21">
    <property type="entry name" value="OS12G0601000 PROTEIN"/>
    <property type="match status" value="1"/>
</dbReference>
<dbReference type="GO" id="GO:0035861">
    <property type="term" value="C:site of double-strand break"/>
    <property type="evidence" value="ECO:0007669"/>
    <property type="project" value="EnsemblPlants"/>
</dbReference>
<dbReference type="HOGENOM" id="CLU_019957_1_0_1"/>
<dbReference type="GO" id="GO:0009793">
    <property type="term" value="P:embryo development ending in seed dormancy"/>
    <property type="evidence" value="ECO:0007669"/>
    <property type="project" value="EnsemblPlants"/>
</dbReference>
<feature type="compositionally biased region" description="Pro residues" evidence="1">
    <location>
        <begin position="1"/>
        <end position="11"/>
    </location>
</feature>
<feature type="compositionally biased region" description="Basic and acidic residues" evidence="1">
    <location>
        <begin position="430"/>
        <end position="449"/>
    </location>
</feature>
<reference evidence="3" key="1">
    <citation type="journal article" date="2013" name="Science">
        <title>The Amborella genome and the evolution of flowering plants.</title>
        <authorList>
            <consortium name="Amborella Genome Project"/>
        </authorList>
    </citation>
    <scope>NUCLEOTIDE SEQUENCE [LARGE SCALE GENOMIC DNA]</scope>
</reference>
<dbReference type="STRING" id="13333.W1P0H0"/>
<accession>W1P0H0</accession>
<feature type="compositionally biased region" description="Low complexity" evidence="1">
    <location>
        <begin position="12"/>
        <end position="22"/>
    </location>
</feature>
<name>W1P0H0_AMBTC</name>
<feature type="region of interest" description="Disordered" evidence="1">
    <location>
        <begin position="552"/>
        <end position="582"/>
    </location>
</feature>
<feature type="region of interest" description="Disordered" evidence="1">
    <location>
        <begin position="430"/>
        <end position="450"/>
    </location>
</feature>
<organism evidence="2 3">
    <name type="scientific">Amborella trichopoda</name>
    <dbReference type="NCBI Taxonomy" id="13333"/>
    <lineage>
        <taxon>Eukaryota</taxon>
        <taxon>Viridiplantae</taxon>
        <taxon>Streptophyta</taxon>
        <taxon>Embryophyta</taxon>
        <taxon>Tracheophyta</taxon>
        <taxon>Spermatophyta</taxon>
        <taxon>Magnoliopsida</taxon>
        <taxon>Amborellales</taxon>
        <taxon>Amborellaceae</taxon>
        <taxon>Amborella</taxon>
    </lineage>
</organism>
<protein>
    <submittedName>
        <fullName evidence="2">Uncharacterized protein</fullName>
    </submittedName>
</protein>
<dbReference type="Gramene" id="ERN01433">
    <property type="protein sequence ID" value="ERN01433"/>
    <property type="gene ID" value="AMTR_s00002p00266430"/>
</dbReference>
<evidence type="ECO:0000256" key="1">
    <source>
        <dbReference type="SAM" id="MobiDB-lite"/>
    </source>
</evidence>
<dbReference type="EMBL" id="KI394767">
    <property type="protein sequence ID" value="ERN01433.1"/>
    <property type="molecule type" value="Genomic_DNA"/>
</dbReference>
<dbReference type="PANTHER" id="PTHR13382">
    <property type="entry name" value="MITOCHONDRIAL ATP SYNTHASE COUPLING FACTOR B"/>
    <property type="match status" value="1"/>
</dbReference>
<dbReference type="InterPro" id="IPR050648">
    <property type="entry name" value="F-box_LRR-repeat"/>
</dbReference>
<dbReference type="Gene3D" id="3.80.10.10">
    <property type="entry name" value="Ribonuclease Inhibitor"/>
    <property type="match status" value="2"/>
</dbReference>
<sequence>MQHPQPHPAIPSPAATTAAATIKQGKKRGNYNCGRCGQPKRGHNCSSPFPPPPPPPLPSLSKDTITPPLLLKQEPPYLSKHPPPCPKPQRRRRALDFDSEGQRVMPGGGDERECEERESEFMEVCLVEVMRRLPPGALLVAAQVCVGWRECAKRVWAATEEVRLSLGHRPGGLLRSALQKCPRLLRLSLRIVSDIDATVLAYVAFACPNLESLDIQTDDTAVNQITGDELGRFVAESRCLTTLKIEGSTNLGFLSLASSSLATLWLSDLYSLSKTALCCPNLKELSLDFARDGQDNTDLCNMMEGIGRSCPRLRNIHIASVRLSNSFVLALSGANLRYLRMLALVLGLEVTDASVAAITSSYSSLELLDLSGSSISDSGIGMICNAFPRTLTKLLLALCPNITSSGIQFASAQLPLLQLIDCGMAVRDPYSENKSQGDRERADRQKEPNSRLQPICQKLIIKHMRLKKLSLWGCSGLDALYLNCPELSDLNVNLCTNLHPERLLLQCPSLENVHASGCHGMLIEAVKSQVSNELGIVEDYLPAKRSADGSKRVQVPQFGVHQPSDHDKRKAVRHPQCMVHSD</sequence>
<dbReference type="Proteomes" id="UP000017836">
    <property type="component" value="Unassembled WGS sequence"/>
</dbReference>
<gene>
    <name evidence="2" type="ORF">AMTR_s00002p00266430</name>
</gene>
<evidence type="ECO:0000313" key="3">
    <source>
        <dbReference type="Proteomes" id="UP000017836"/>
    </source>
</evidence>
<dbReference type="OMA" id="GWRETTR"/>
<dbReference type="GO" id="GO:0005737">
    <property type="term" value="C:cytoplasm"/>
    <property type="evidence" value="ECO:0000318"/>
    <property type="project" value="GO_Central"/>
</dbReference>
<dbReference type="GO" id="GO:0055047">
    <property type="term" value="P:generative cell mitosis"/>
    <property type="evidence" value="ECO:0007669"/>
    <property type="project" value="EnsemblPlants"/>
</dbReference>
<dbReference type="SUPFAM" id="SSF52047">
    <property type="entry name" value="RNI-like"/>
    <property type="match status" value="1"/>
</dbReference>
<dbReference type="eggNOG" id="ENOG502QR17">
    <property type="taxonomic scope" value="Eukaryota"/>
</dbReference>
<dbReference type="InterPro" id="IPR032675">
    <property type="entry name" value="LRR_dom_sf"/>
</dbReference>
<dbReference type="GO" id="GO:0001673">
    <property type="term" value="C:male germ cell nucleus"/>
    <property type="evidence" value="ECO:0007669"/>
    <property type="project" value="EnsemblPlants"/>
</dbReference>
<keyword evidence="3" id="KW-1185">Reference proteome</keyword>
<dbReference type="GO" id="GO:0009555">
    <property type="term" value="P:pollen development"/>
    <property type="evidence" value="ECO:0007669"/>
    <property type="project" value="EnsemblPlants"/>
</dbReference>
<dbReference type="OrthoDB" id="6362633at2759"/>
<dbReference type="GO" id="GO:0000077">
    <property type="term" value="P:DNA damage checkpoint signaling"/>
    <property type="evidence" value="ECO:0007669"/>
    <property type="project" value="EnsemblPlants"/>
</dbReference>
<dbReference type="AlphaFoldDB" id="W1P0H0"/>
<dbReference type="GO" id="GO:0051302">
    <property type="term" value="P:regulation of cell division"/>
    <property type="evidence" value="ECO:0007669"/>
    <property type="project" value="EnsemblPlants"/>
</dbReference>
<feature type="region of interest" description="Disordered" evidence="1">
    <location>
        <begin position="1"/>
        <end position="93"/>
    </location>
</feature>
<dbReference type="GO" id="GO:0019005">
    <property type="term" value="C:SCF ubiquitin ligase complex"/>
    <property type="evidence" value="ECO:0007669"/>
    <property type="project" value="EnsemblPlants"/>
</dbReference>
<dbReference type="GO" id="GO:0031146">
    <property type="term" value="P:SCF-dependent proteasomal ubiquitin-dependent protein catabolic process"/>
    <property type="evidence" value="ECO:0007669"/>
    <property type="project" value="EnsemblPlants"/>
</dbReference>
<proteinExistence type="predicted"/>
<dbReference type="KEGG" id="atr:18429515"/>